<keyword evidence="1" id="KW-0732">Signal</keyword>
<accession>A0ABV8TC48</accession>
<name>A0ABV8TC48_9ACTN</name>
<feature type="chain" id="PRO_5046399328" evidence="1">
    <location>
        <begin position="26"/>
        <end position="127"/>
    </location>
</feature>
<feature type="signal peptide" evidence="1">
    <location>
        <begin position="1"/>
        <end position="25"/>
    </location>
</feature>
<sequence length="127" mass="13119">MRKWNKAAVTTAAFLAVGFTVTAAAEPVSATPGPAASARPASAGTIYCPNDADFAGTGIRIRSAPDLGSSTRGYGNHHDCFTGGFQTTGASVNCGTNSTNQWQYGTNRRTGVTGYVSWCYLEVDGTG</sequence>
<evidence type="ECO:0000256" key="1">
    <source>
        <dbReference type="SAM" id="SignalP"/>
    </source>
</evidence>
<organism evidence="2 3">
    <name type="scientific">Streptomyces andamanensis</name>
    <dbReference type="NCBI Taxonomy" id="1565035"/>
    <lineage>
        <taxon>Bacteria</taxon>
        <taxon>Bacillati</taxon>
        <taxon>Actinomycetota</taxon>
        <taxon>Actinomycetes</taxon>
        <taxon>Kitasatosporales</taxon>
        <taxon>Streptomycetaceae</taxon>
        <taxon>Streptomyces</taxon>
    </lineage>
</organism>
<protein>
    <submittedName>
        <fullName evidence="2">Uncharacterized protein</fullName>
    </submittedName>
</protein>
<reference evidence="3" key="1">
    <citation type="journal article" date="2019" name="Int. J. Syst. Evol. Microbiol.">
        <title>The Global Catalogue of Microorganisms (GCM) 10K type strain sequencing project: providing services to taxonomists for standard genome sequencing and annotation.</title>
        <authorList>
            <consortium name="The Broad Institute Genomics Platform"/>
            <consortium name="The Broad Institute Genome Sequencing Center for Infectious Disease"/>
            <person name="Wu L."/>
            <person name="Ma J."/>
        </authorList>
    </citation>
    <scope>NUCLEOTIDE SEQUENCE [LARGE SCALE GENOMIC DNA]</scope>
    <source>
        <strain evidence="3">PCU 347</strain>
    </source>
</reference>
<keyword evidence="3" id="KW-1185">Reference proteome</keyword>
<evidence type="ECO:0000313" key="2">
    <source>
        <dbReference type="EMBL" id="MFC4328099.1"/>
    </source>
</evidence>
<gene>
    <name evidence="2" type="ORF">ACFPC0_09675</name>
</gene>
<proteinExistence type="predicted"/>
<dbReference type="Proteomes" id="UP001595824">
    <property type="component" value="Unassembled WGS sequence"/>
</dbReference>
<comment type="caution">
    <text evidence="2">The sequence shown here is derived from an EMBL/GenBank/DDBJ whole genome shotgun (WGS) entry which is preliminary data.</text>
</comment>
<evidence type="ECO:0000313" key="3">
    <source>
        <dbReference type="Proteomes" id="UP001595824"/>
    </source>
</evidence>
<dbReference type="RefSeq" id="WP_381738155.1">
    <property type="nucleotide sequence ID" value="NZ_JBHSDP010000009.1"/>
</dbReference>
<dbReference type="EMBL" id="JBHSDP010000009">
    <property type="protein sequence ID" value="MFC4328099.1"/>
    <property type="molecule type" value="Genomic_DNA"/>
</dbReference>